<organism evidence="3 4">
    <name type="scientific">Anaerotruncus colihominis DSM 17241</name>
    <dbReference type="NCBI Taxonomy" id="445972"/>
    <lineage>
        <taxon>Bacteria</taxon>
        <taxon>Bacillati</taxon>
        <taxon>Bacillota</taxon>
        <taxon>Clostridia</taxon>
        <taxon>Eubacteriales</taxon>
        <taxon>Oscillospiraceae</taxon>
        <taxon>Anaerotruncus</taxon>
    </lineage>
</organism>
<feature type="domain" description="Metallo-beta-lactamase" evidence="2">
    <location>
        <begin position="105"/>
        <end position="292"/>
    </location>
</feature>
<evidence type="ECO:0000259" key="2">
    <source>
        <dbReference type="Pfam" id="PF12706"/>
    </source>
</evidence>
<evidence type="ECO:0000313" key="3">
    <source>
        <dbReference type="EMBL" id="EDS09318.1"/>
    </source>
</evidence>
<keyword evidence="4" id="KW-1185">Reference proteome</keyword>
<dbReference type="Proteomes" id="UP000003803">
    <property type="component" value="Unassembled WGS sequence"/>
</dbReference>
<comment type="caution">
    <text evidence="3">The sequence shown here is derived from an EMBL/GenBank/DDBJ whole genome shotgun (WGS) entry which is preliminary data.</text>
</comment>
<reference evidence="3" key="1">
    <citation type="submission" date="2007-11" db="EMBL/GenBank/DDBJ databases">
        <authorList>
            <person name="Fulton L."/>
            <person name="Clifton S."/>
            <person name="Fulton B."/>
            <person name="Xu J."/>
            <person name="Minx P."/>
            <person name="Pepin K.H."/>
            <person name="Johnson M."/>
            <person name="Thiruvilangam P."/>
            <person name="Bhonagiri V."/>
            <person name="Nash W.E."/>
            <person name="Mardis E.R."/>
            <person name="Wilson R.K."/>
        </authorList>
    </citation>
    <scope>NUCLEOTIDE SEQUENCE [LARGE SCALE GENOMIC DNA]</scope>
    <source>
        <strain evidence="3">DSM 17241</strain>
    </source>
</reference>
<dbReference type="NCBIfam" id="NF008688">
    <property type="entry name" value="PRK11709.1"/>
    <property type="match status" value="1"/>
</dbReference>
<dbReference type="GO" id="GO:0016787">
    <property type="term" value="F:hydrolase activity"/>
    <property type="evidence" value="ECO:0007669"/>
    <property type="project" value="UniProtKB-KW"/>
</dbReference>
<proteinExistence type="predicted"/>
<dbReference type="InterPro" id="IPR001279">
    <property type="entry name" value="Metallo-B-lactamas"/>
</dbReference>
<gene>
    <name evidence="3" type="ORF">ANACOL_04092</name>
</gene>
<dbReference type="Gene3D" id="3.60.15.10">
    <property type="entry name" value="Ribonuclease Z/Hydroxyacylglutathione hydrolase-like"/>
    <property type="match status" value="1"/>
</dbReference>
<dbReference type="EMBL" id="ABGD02000030">
    <property type="protein sequence ID" value="EDS09318.1"/>
    <property type="molecule type" value="Genomic_DNA"/>
</dbReference>
<name>B0PH70_9FIRM</name>
<sequence length="364" mass="41129">MKKDGMEELSMGKVDEVTRESWILSTFPEWGTWLNEEIDEEQVEKGTFAMWWLGCTGVWIKTEKATNICVDVWCGTGKRTRKKKRIDPQHQMARMSGGKKLQPNLRAVPAVFDPFAITSVDAVLSTHDHNDHMDINVCAAVLKNCRPDVPFIGPRAVVDKLVGWGVPASRCVVVKPGDTLTVGDLRVTAVESFDRTALITAPPDGDLYGITLDFMDKKAVNYVIETPAGTIYHSGDSHYSNYYAKHGNDYRIDVAFGSFGENPRGITDKMTASDILRMAEALRARVVIPLHHDIWTNFQADPMEILDLYDRKKDLLQYAFTPFIWQVGGKFIWPGDAGKRRYHYPRGFDDCFTVPINIPYNSFL</sequence>
<evidence type="ECO:0000313" key="4">
    <source>
        <dbReference type="Proteomes" id="UP000003803"/>
    </source>
</evidence>
<protein>
    <recommendedName>
        <fullName evidence="2">Metallo-beta-lactamase domain-containing protein</fullName>
    </recommendedName>
</protein>
<keyword evidence="1" id="KW-0378">Hydrolase</keyword>
<dbReference type="AlphaFoldDB" id="B0PH70"/>
<dbReference type="PANTHER" id="PTHR43546">
    <property type="entry name" value="UPF0173 METAL-DEPENDENT HYDROLASE MJ1163-RELATED"/>
    <property type="match status" value="1"/>
</dbReference>
<dbReference type="InterPro" id="IPR036866">
    <property type="entry name" value="RibonucZ/Hydroxyglut_hydro"/>
</dbReference>
<evidence type="ECO:0000256" key="1">
    <source>
        <dbReference type="ARBA" id="ARBA00022801"/>
    </source>
</evidence>
<dbReference type="Pfam" id="PF12706">
    <property type="entry name" value="Lactamase_B_2"/>
    <property type="match status" value="1"/>
</dbReference>
<accession>B0PH70</accession>
<dbReference type="InterPro" id="IPR050114">
    <property type="entry name" value="UPF0173_UPF0282_UlaG_hydrolase"/>
</dbReference>
<dbReference type="eggNOG" id="COG2220">
    <property type="taxonomic scope" value="Bacteria"/>
</dbReference>
<dbReference type="SUPFAM" id="SSF56281">
    <property type="entry name" value="Metallo-hydrolase/oxidoreductase"/>
    <property type="match status" value="1"/>
</dbReference>
<dbReference type="STRING" id="169435.ERS852551_00693"/>
<reference evidence="3" key="2">
    <citation type="submission" date="2013-09" db="EMBL/GenBank/DDBJ databases">
        <title>Draft genome sequence of Anaerotruncus colihominis(DSM 17241).</title>
        <authorList>
            <person name="Sudarsanam P."/>
            <person name="Ley R."/>
            <person name="Guruge J."/>
            <person name="Turnbaugh P.J."/>
            <person name="Mahowald M."/>
            <person name="Liep D."/>
            <person name="Gordon J."/>
        </authorList>
    </citation>
    <scope>NUCLEOTIDE SEQUENCE</scope>
    <source>
        <strain evidence="3">DSM 17241</strain>
    </source>
</reference>
<dbReference type="PANTHER" id="PTHR43546:SF9">
    <property type="entry name" value="L-ASCORBATE-6-PHOSPHATE LACTONASE ULAG-RELATED"/>
    <property type="match status" value="1"/>
</dbReference>
<dbReference type="HOGENOM" id="CLU_074775_0_0_9"/>